<dbReference type="AlphaFoldDB" id="A0A8X7XUL5"/>
<dbReference type="Proteomes" id="UP000886885">
    <property type="component" value="Chromosome 19A"/>
</dbReference>
<accession>A0A8X7XUL5</accession>
<dbReference type="EMBL" id="JAAWWB010000037">
    <property type="protein sequence ID" value="KAG6738851.1"/>
    <property type="molecule type" value="Genomic_DNA"/>
</dbReference>
<organism evidence="2 3">
    <name type="scientific">Populus tomentosa</name>
    <name type="common">Chinese white poplar</name>
    <dbReference type="NCBI Taxonomy" id="118781"/>
    <lineage>
        <taxon>Eukaryota</taxon>
        <taxon>Viridiplantae</taxon>
        <taxon>Streptophyta</taxon>
        <taxon>Embryophyta</taxon>
        <taxon>Tracheophyta</taxon>
        <taxon>Spermatophyta</taxon>
        <taxon>Magnoliopsida</taxon>
        <taxon>eudicotyledons</taxon>
        <taxon>Gunneridae</taxon>
        <taxon>Pentapetalae</taxon>
        <taxon>rosids</taxon>
        <taxon>fabids</taxon>
        <taxon>Malpighiales</taxon>
        <taxon>Salicaceae</taxon>
        <taxon>Saliceae</taxon>
        <taxon>Populus</taxon>
    </lineage>
</organism>
<dbReference type="PANTHER" id="PTHR42912:SF80">
    <property type="entry name" value="METHYLTRANSFERASE DOMAIN-CONTAINING PROTEIN"/>
    <property type="match status" value="1"/>
</dbReference>
<keyword evidence="3" id="KW-1185">Reference proteome</keyword>
<reference evidence="2" key="1">
    <citation type="journal article" date="2020" name="bioRxiv">
        <title>Hybrid origin of Populus tomentosa Carr. identified through genome sequencing and phylogenomic analysis.</title>
        <authorList>
            <person name="An X."/>
            <person name="Gao K."/>
            <person name="Chen Z."/>
            <person name="Li J."/>
            <person name="Yang X."/>
            <person name="Yang X."/>
            <person name="Zhou J."/>
            <person name="Guo T."/>
            <person name="Zhao T."/>
            <person name="Huang S."/>
            <person name="Miao D."/>
            <person name="Khan W.U."/>
            <person name="Rao P."/>
            <person name="Ye M."/>
            <person name="Lei B."/>
            <person name="Liao W."/>
            <person name="Wang J."/>
            <person name="Ji L."/>
            <person name="Li Y."/>
            <person name="Guo B."/>
            <person name="Mustafa N.S."/>
            <person name="Li S."/>
            <person name="Yun Q."/>
            <person name="Keller S.R."/>
            <person name="Mao J."/>
            <person name="Zhang R."/>
            <person name="Strauss S.H."/>
        </authorList>
    </citation>
    <scope>NUCLEOTIDE SEQUENCE</scope>
    <source>
        <strain evidence="2">GM15</strain>
        <tissue evidence="2">Leaf</tissue>
    </source>
</reference>
<dbReference type="CDD" id="cd02440">
    <property type="entry name" value="AdoMet_MTases"/>
    <property type="match status" value="1"/>
</dbReference>
<comment type="caution">
    <text evidence="2">The sequence shown here is derived from an EMBL/GenBank/DDBJ whole genome shotgun (WGS) entry which is preliminary data.</text>
</comment>
<protein>
    <recommendedName>
        <fullName evidence="1">Methyltransferase domain-containing protein</fullName>
    </recommendedName>
</protein>
<dbReference type="GO" id="GO:0008168">
    <property type="term" value="F:methyltransferase activity"/>
    <property type="evidence" value="ECO:0007669"/>
    <property type="project" value="TreeGrafter"/>
</dbReference>
<dbReference type="OrthoDB" id="2013972at2759"/>
<gene>
    <name evidence="2" type="ORF">POTOM_058474</name>
</gene>
<evidence type="ECO:0000259" key="1">
    <source>
        <dbReference type="Pfam" id="PF13649"/>
    </source>
</evidence>
<dbReference type="InterPro" id="IPR041698">
    <property type="entry name" value="Methyltransf_25"/>
</dbReference>
<dbReference type="Pfam" id="PF13649">
    <property type="entry name" value="Methyltransf_25"/>
    <property type="match status" value="1"/>
</dbReference>
<proteinExistence type="predicted"/>
<dbReference type="PANTHER" id="PTHR42912">
    <property type="entry name" value="METHYLTRANSFERASE"/>
    <property type="match status" value="1"/>
</dbReference>
<name>A0A8X7XUL5_POPTO</name>
<evidence type="ECO:0000313" key="2">
    <source>
        <dbReference type="EMBL" id="KAG6738851.1"/>
    </source>
</evidence>
<sequence>MNIIQERRFGAYDMARGTTLILAPATKFFCSSSSKPVIVFPVSTLHGIPHPHLSFSASMALSSHIHNFSVLSVSKTIENGNGRRRARMVVKMAASTSDMAAAFEEGKLERPKWSGQTPLSRLVGALIAFKPLSSVLKLGARQVLIRTAEKGNIPWREMTKEILESDVYKELESIQNPSLVYPDYYLNPFHAYDEGNLSWLAAAEAEAATMSMVRRAIPNASTVDEANQVVRGNWLQAIEQHHLQHSGTTMIRDILDIGCSVGVSTRFLADKFPSANVTGLDLSPHFLSVAQFKEKKIGPRKNPIKWMHANAEDTGFPPQSFDLVSVSYVFHECPERAIVNILKEAFRLLRPGGTIVVSDQSPKSKILQEMSPVLFTLLKSTEPFLDEYHLTDLEGRMEESGFINVQTGLTDPRHRTLTATVPC</sequence>
<dbReference type="InterPro" id="IPR050508">
    <property type="entry name" value="Methyltransf_Superfamily"/>
</dbReference>
<feature type="domain" description="Methyltransferase" evidence="1">
    <location>
        <begin position="254"/>
        <end position="353"/>
    </location>
</feature>
<evidence type="ECO:0000313" key="3">
    <source>
        <dbReference type="Proteomes" id="UP000886885"/>
    </source>
</evidence>